<dbReference type="Pfam" id="PF13639">
    <property type="entry name" value="zf-RING_2"/>
    <property type="match status" value="1"/>
</dbReference>
<dbReference type="SMART" id="SM00184">
    <property type="entry name" value="RING"/>
    <property type="match status" value="1"/>
</dbReference>
<evidence type="ECO:0000313" key="11">
    <source>
        <dbReference type="Proteomes" id="UP001604277"/>
    </source>
</evidence>
<dbReference type="PROSITE" id="PS50089">
    <property type="entry name" value="ZF_RING_2"/>
    <property type="match status" value="1"/>
</dbReference>
<keyword evidence="6" id="KW-0833">Ubl conjugation pathway</keyword>
<dbReference type="Proteomes" id="UP001604277">
    <property type="component" value="Unassembled WGS sequence"/>
</dbReference>
<evidence type="ECO:0000256" key="7">
    <source>
        <dbReference type="ARBA" id="ARBA00022833"/>
    </source>
</evidence>
<comment type="caution">
    <text evidence="10">The sequence shown here is derived from an EMBL/GenBank/DDBJ whole genome shotgun (WGS) entry which is preliminary data.</text>
</comment>
<dbReference type="EMBL" id="JBFOLJ010000004">
    <property type="protein sequence ID" value="KAL2545294.1"/>
    <property type="molecule type" value="Genomic_DNA"/>
</dbReference>
<evidence type="ECO:0000256" key="5">
    <source>
        <dbReference type="ARBA" id="ARBA00022771"/>
    </source>
</evidence>
<keyword evidence="4" id="KW-0479">Metal-binding</keyword>
<dbReference type="InterPro" id="IPR001841">
    <property type="entry name" value="Znf_RING"/>
</dbReference>
<dbReference type="InterPro" id="IPR013083">
    <property type="entry name" value="Znf_RING/FYVE/PHD"/>
</dbReference>
<keyword evidence="3" id="KW-0808">Transferase</keyword>
<evidence type="ECO:0000259" key="9">
    <source>
        <dbReference type="PROSITE" id="PS50089"/>
    </source>
</evidence>
<evidence type="ECO:0000256" key="3">
    <source>
        <dbReference type="ARBA" id="ARBA00022679"/>
    </source>
</evidence>
<dbReference type="EC" id="2.3.2.27" evidence="2"/>
<protein>
    <recommendedName>
        <fullName evidence="2">RING-type E3 ubiquitin transferase</fullName>
        <ecNumber evidence="2">2.3.2.27</ecNumber>
    </recommendedName>
</protein>
<keyword evidence="7" id="KW-0862">Zinc</keyword>
<keyword evidence="11" id="KW-1185">Reference proteome</keyword>
<dbReference type="GO" id="GO:0061630">
    <property type="term" value="F:ubiquitin protein ligase activity"/>
    <property type="evidence" value="ECO:0007669"/>
    <property type="project" value="UniProtKB-EC"/>
</dbReference>
<evidence type="ECO:0000256" key="2">
    <source>
        <dbReference type="ARBA" id="ARBA00012483"/>
    </source>
</evidence>
<dbReference type="PANTHER" id="PTHR22937">
    <property type="entry name" value="E3 UBIQUITIN-PROTEIN LIGASE RNF165"/>
    <property type="match status" value="1"/>
</dbReference>
<keyword evidence="5 8" id="KW-0863">Zinc-finger</keyword>
<gene>
    <name evidence="10" type="ORF">Fot_14527</name>
</gene>
<dbReference type="InterPro" id="IPR045191">
    <property type="entry name" value="MBR1/2-like"/>
</dbReference>
<accession>A0ABD1W6K6</accession>
<reference evidence="11" key="1">
    <citation type="submission" date="2024-07" db="EMBL/GenBank/DDBJ databases">
        <title>Two chromosome-level genome assemblies of Korean endemic species Abeliophyllum distichum and Forsythia ovata (Oleaceae).</title>
        <authorList>
            <person name="Jang H."/>
        </authorList>
    </citation>
    <scope>NUCLEOTIDE SEQUENCE [LARGE SCALE GENOMIC DNA]</scope>
</reference>
<dbReference type="GO" id="GO:0008270">
    <property type="term" value="F:zinc ion binding"/>
    <property type="evidence" value="ECO:0007669"/>
    <property type="project" value="UniProtKB-KW"/>
</dbReference>
<evidence type="ECO:0000256" key="1">
    <source>
        <dbReference type="ARBA" id="ARBA00000900"/>
    </source>
</evidence>
<dbReference type="AlphaFoldDB" id="A0ABD1W6K6"/>
<evidence type="ECO:0000256" key="8">
    <source>
        <dbReference type="PROSITE-ProRule" id="PRU00175"/>
    </source>
</evidence>
<feature type="domain" description="RING-type" evidence="9">
    <location>
        <begin position="147"/>
        <end position="189"/>
    </location>
</feature>
<dbReference type="PANTHER" id="PTHR22937:SF65">
    <property type="entry name" value="E3 UBIQUITIN-PROTEIN LIGASE ARK2C"/>
    <property type="match status" value="1"/>
</dbReference>
<dbReference type="SUPFAM" id="SSF57850">
    <property type="entry name" value="RING/U-box"/>
    <property type="match status" value="1"/>
</dbReference>
<sequence>MNLLRKYDFLISRFEHQQFIPTFVPNFHVAHNFSYGNAVHNYSYYAAPQVVTFLDRERNVFKVPSRTRSTTEIEEYYRGSSLNDETIIWNESDYVPHLRSNSFTEVNSSHRPSQTIFSEETILQHLKTRNCVNVKLANDNEKEPEICVVCQGEYEENERVGILRCGHEFHVDCITKWLMLQKNVCPICKAEALPMEHKK</sequence>
<proteinExistence type="predicted"/>
<organism evidence="10 11">
    <name type="scientific">Forsythia ovata</name>
    <dbReference type="NCBI Taxonomy" id="205694"/>
    <lineage>
        <taxon>Eukaryota</taxon>
        <taxon>Viridiplantae</taxon>
        <taxon>Streptophyta</taxon>
        <taxon>Embryophyta</taxon>
        <taxon>Tracheophyta</taxon>
        <taxon>Spermatophyta</taxon>
        <taxon>Magnoliopsida</taxon>
        <taxon>eudicotyledons</taxon>
        <taxon>Gunneridae</taxon>
        <taxon>Pentapetalae</taxon>
        <taxon>asterids</taxon>
        <taxon>lamiids</taxon>
        <taxon>Lamiales</taxon>
        <taxon>Oleaceae</taxon>
        <taxon>Forsythieae</taxon>
        <taxon>Forsythia</taxon>
    </lineage>
</organism>
<comment type="catalytic activity">
    <reaction evidence="1">
        <text>S-ubiquitinyl-[E2 ubiquitin-conjugating enzyme]-L-cysteine + [acceptor protein]-L-lysine = [E2 ubiquitin-conjugating enzyme]-L-cysteine + N(6)-ubiquitinyl-[acceptor protein]-L-lysine.</text>
        <dbReference type="EC" id="2.3.2.27"/>
    </reaction>
</comment>
<evidence type="ECO:0000256" key="6">
    <source>
        <dbReference type="ARBA" id="ARBA00022786"/>
    </source>
</evidence>
<evidence type="ECO:0000256" key="4">
    <source>
        <dbReference type="ARBA" id="ARBA00022723"/>
    </source>
</evidence>
<evidence type="ECO:0000313" key="10">
    <source>
        <dbReference type="EMBL" id="KAL2545294.1"/>
    </source>
</evidence>
<name>A0ABD1W6K6_9LAMI</name>
<dbReference type="Gene3D" id="3.30.40.10">
    <property type="entry name" value="Zinc/RING finger domain, C3HC4 (zinc finger)"/>
    <property type="match status" value="1"/>
</dbReference>